<name>U1GJN2_ENDPU</name>
<feature type="region of interest" description="Disordered" evidence="1">
    <location>
        <begin position="282"/>
        <end position="329"/>
    </location>
</feature>
<accession>U1GJN2</accession>
<evidence type="ECO:0000313" key="3">
    <source>
        <dbReference type="Proteomes" id="UP000019373"/>
    </source>
</evidence>
<dbReference type="OrthoDB" id="10417857at2759"/>
<proteinExistence type="predicted"/>
<feature type="compositionally biased region" description="Basic and acidic residues" evidence="1">
    <location>
        <begin position="524"/>
        <end position="544"/>
    </location>
</feature>
<feature type="region of interest" description="Disordered" evidence="1">
    <location>
        <begin position="591"/>
        <end position="611"/>
    </location>
</feature>
<feature type="region of interest" description="Disordered" evidence="1">
    <location>
        <begin position="507"/>
        <end position="550"/>
    </location>
</feature>
<feature type="compositionally biased region" description="Polar residues" evidence="1">
    <location>
        <begin position="227"/>
        <end position="239"/>
    </location>
</feature>
<feature type="compositionally biased region" description="Polar residues" evidence="1">
    <location>
        <begin position="71"/>
        <end position="107"/>
    </location>
</feature>
<reference evidence="3" key="1">
    <citation type="journal article" date="2014" name="BMC Genomics">
        <title>Genome characteristics reveal the impact of lichenization on lichen-forming fungus Endocarpon pusillum Hedwig (Verrucariales, Ascomycota).</title>
        <authorList>
            <person name="Wang Y.-Y."/>
            <person name="Liu B."/>
            <person name="Zhang X.-Y."/>
            <person name="Zhou Q.-M."/>
            <person name="Zhang T."/>
            <person name="Li H."/>
            <person name="Yu Y.-F."/>
            <person name="Zhang X.-L."/>
            <person name="Hao X.-Y."/>
            <person name="Wang M."/>
            <person name="Wang L."/>
            <person name="Wei J.-C."/>
        </authorList>
    </citation>
    <scope>NUCLEOTIDE SEQUENCE [LARGE SCALE GENOMIC DNA]</scope>
    <source>
        <strain evidence="3">Z07020 / HMAS-L-300199</strain>
    </source>
</reference>
<feature type="region of interest" description="Disordered" evidence="1">
    <location>
        <begin position="38"/>
        <end position="144"/>
    </location>
</feature>
<dbReference type="AlphaFoldDB" id="U1GJN2"/>
<sequence length="611" mass="66837">MTKRKRTPSPSPPPRKRIIFEVPLSLWRFQAIARELARQSEVPVEQIKEPSDPNSGDLQRVVPGAPHFDAQTFQTNSLRFSPYSHQSFLPSQPWPQTVKPTSGSLASNPDVGASAAHVMSSSEGAPPPQDGHNRQVSTGPDDQLFDELNDALHAEEGDNAHDPASQSQYLTGDNRITFDPRLQSDWNGMRQEPYQPFTQNYPAINPQMTIAASQPAFPSALAHHPPRNSSNNFLPNSTAHPGPATFCNPKPPPPPAPPQNSAQAKPRMPGYYKSSLKLWSQEGRNAAPPPPPPPPTIPPSAQATHNFGAMNGPYPHLSYPATPTYPPPQPLASTPVNAFTNYGTRDVLGRLKEEEGRVHRPPGAVNEAVHNVGRHLHGLLFNSLEKQSRDIISTSWPPSDWPSSPPAPPLLLLADLNLLLLLRALRIPLPRLQDQHPHQHQRQDGIARTQHLQVVLAPDHAFARIVITARTAHVLQLASIRPLRRDAEPLDDVGDVDDDAAHVEDETAAVEEHVGLGRSVELGDEPREPDEDHRVQDPHDEGRGGVEQAEVRLGLGEVGRMPRKKAVAAWDMLILGLGERWDQGGLGLCREGPRLTADDKEGCEGEGGHDA</sequence>
<organism evidence="2 3">
    <name type="scientific">Endocarpon pusillum (strain Z07020 / HMAS-L-300199)</name>
    <name type="common">Lichen-forming fungus</name>
    <dbReference type="NCBI Taxonomy" id="1263415"/>
    <lineage>
        <taxon>Eukaryota</taxon>
        <taxon>Fungi</taxon>
        <taxon>Dikarya</taxon>
        <taxon>Ascomycota</taxon>
        <taxon>Pezizomycotina</taxon>
        <taxon>Eurotiomycetes</taxon>
        <taxon>Chaetothyriomycetidae</taxon>
        <taxon>Verrucariales</taxon>
        <taxon>Verrucariaceae</taxon>
        <taxon>Endocarpon</taxon>
    </lineage>
</organism>
<feature type="compositionally biased region" description="Pro residues" evidence="1">
    <location>
        <begin position="287"/>
        <end position="298"/>
    </location>
</feature>
<dbReference type="GeneID" id="19242412"/>
<protein>
    <submittedName>
        <fullName evidence="2">Uncharacterized protein</fullName>
    </submittedName>
</protein>
<feature type="region of interest" description="Disordered" evidence="1">
    <location>
        <begin position="218"/>
        <end position="268"/>
    </location>
</feature>
<dbReference type="EMBL" id="KE721108">
    <property type="protein sequence ID" value="ERF72368.1"/>
    <property type="molecule type" value="Genomic_DNA"/>
</dbReference>
<dbReference type="HOGENOM" id="CLU_446899_0_0_1"/>
<gene>
    <name evidence="2" type="ORF">EPUS_07530</name>
</gene>
<evidence type="ECO:0000313" key="2">
    <source>
        <dbReference type="EMBL" id="ERF72368.1"/>
    </source>
</evidence>
<keyword evidence="3" id="KW-1185">Reference proteome</keyword>
<feature type="compositionally biased region" description="Pro residues" evidence="1">
    <location>
        <begin position="249"/>
        <end position="258"/>
    </location>
</feature>
<dbReference type="RefSeq" id="XP_007801959.1">
    <property type="nucleotide sequence ID" value="XM_007803768.1"/>
</dbReference>
<dbReference type="Proteomes" id="UP000019373">
    <property type="component" value="Unassembled WGS sequence"/>
</dbReference>
<evidence type="ECO:0000256" key="1">
    <source>
        <dbReference type="SAM" id="MobiDB-lite"/>
    </source>
</evidence>